<keyword evidence="4" id="KW-0687">Ribonucleoprotein</keyword>
<proteinExistence type="predicted"/>
<dbReference type="RefSeq" id="WP_123919024.1">
    <property type="nucleotide sequence ID" value="NZ_RKRA01000001.1"/>
</dbReference>
<organism evidence="4 5">
    <name type="scientific">Georgenia muralis</name>
    <dbReference type="NCBI Taxonomy" id="154117"/>
    <lineage>
        <taxon>Bacteria</taxon>
        <taxon>Bacillati</taxon>
        <taxon>Actinomycetota</taxon>
        <taxon>Actinomycetes</taxon>
        <taxon>Micrococcales</taxon>
        <taxon>Bogoriellaceae</taxon>
        <taxon>Georgenia</taxon>
    </lineage>
</organism>
<evidence type="ECO:0000313" key="5">
    <source>
        <dbReference type="Proteomes" id="UP000280726"/>
    </source>
</evidence>
<comment type="caution">
    <text evidence="4">The sequence shown here is derived from an EMBL/GenBank/DDBJ whole genome shotgun (WGS) entry which is preliminary data.</text>
</comment>
<dbReference type="SUPFAM" id="SSF55729">
    <property type="entry name" value="Acyl-CoA N-acyltransferases (Nat)"/>
    <property type="match status" value="1"/>
</dbReference>
<evidence type="ECO:0000256" key="2">
    <source>
        <dbReference type="ARBA" id="ARBA00023315"/>
    </source>
</evidence>
<dbReference type="GO" id="GO:0016747">
    <property type="term" value="F:acyltransferase activity, transferring groups other than amino-acyl groups"/>
    <property type="evidence" value="ECO:0007669"/>
    <property type="project" value="InterPro"/>
</dbReference>
<evidence type="ECO:0000313" key="4">
    <source>
        <dbReference type="EMBL" id="RPF28652.1"/>
    </source>
</evidence>
<accession>A0A3N4ZT52</accession>
<feature type="domain" description="N-acetyltransferase" evidence="3">
    <location>
        <begin position="204"/>
        <end position="350"/>
    </location>
</feature>
<dbReference type="PANTHER" id="PTHR43420">
    <property type="entry name" value="ACETYLTRANSFERASE"/>
    <property type="match status" value="1"/>
</dbReference>
<dbReference type="GO" id="GO:0005840">
    <property type="term" value="C:ribosome"/>
    <property type="evidence" value="ECO:0007669"/>
    <property type="project" value="UniProtKB-KW"/>
</dbReference>
<keyword evidence="1" id="KW-0808">Transferase</keyword>
<name>A0A3N4ZT52_9MICO</name>
<dbReference type="OrthoDB" id="9799092at2"/>
<dbReference type="CDD" id="cd04301">
    <property type="entry name" value="NAT_SF"/>
    <property type="match status" value="1"/>
</dbReference>
<evidence type="ECO:0000256" key="1">
    <source>
        <dbReference type="ARBA" id="ARBA00022679"/>
    </source>
</evidence>
<dbReference type="PROSITE" id="PS51186">
    <property type="entry name" value="GNAT"/>
    <property type="match status" value="1"/>
</dbReference>
<sequence length="350" mass="36813">MPDRPLADRLGAPEVAELPAAHLGLSWRTITAADLDAVRDLALRCAEVDRPVSGTGPGSVVDALGPGSVVDALGRGTGDALGRGTGDALGGFSRAGELEAVAVVDVPPGAGRVHQAVLVASLAPQWRGRGIGRALLDWQDGRARQLLAARGGQGPARLAAYVDEHHADRRRLYVAAGFSAKRTFHEMRRAVADPVPAAPPPPDLRIGDLVPALDDAVREVHNAAFADHWGAEPLTAGSWTRLLEAREPAWSKVALDADGAVVGYAMTCRRPHPRTGAAEGWTELLGVRTDHRGRGVARALLAAVLRSLAEDDVATAGLTVDTVEPVGAGAFYEELGYRREGARILYTIEI</sequence>
<keyword evidence="4" id="KW-0689">Ribosomal protein</keyword>
<keyword evidence="2" id="KW-0012">Acyltransferase</keyword>
<dbReference type="InterPro" id="IPR050680">
    <property type="entry name" value="YpeA/RimI_acetyltransf"/>
</dbReference>
<dbReference type="AlphaFoldDB" id="A0A3N4ZT52"/>
<protein>
    <submittedName>
        <fullName evidence="4">Ribosomal protein S18 acetylase RimI-like enzyme</fullName>
    </submittedName>
</protein>
<dbReference type="Proteomes" id="UP000280726">
    <property type="component" value="Unassembled WGS sequence"/>
</dbReference>
<keyword evidence="5" id="KW-1185">Reference proteome</keyword>
<dbReference type="Pfam" id="PF00583">
    <property type="entry name" value="Acetyltransf_1"/>
    <property type="match status" value="1"/>
</dbReference>
<dbReference type="InterPro" id="IPR016181">
    <property type="entry name" value="Acyl_CoA_acyltransferase"/>
</dbReference>
<gene>
    <name evidence="4" type="ORF">EDD32_3190</name>
</gene>
<evidence type="ECO:0000259" key="3">
    <source>
        <dbReference type="PROSITE" id="PS51186"/>
    </source>
</evidence>
<dbReference type="Gene3D" id="3.40.630.30">
    <property type="match status" value="1"/>
</dbReference>
<dbReference type="InterPro" id="IPR000182">
    <property type="entry name" value="GNAT_dom"/>
</dbReference>
<reference evidence="4 5" key="1">
    <citation type="submission" date="2018-11" db="EMBL/GenBank/DDBJ databases">
        <title>Sequencing the genomes of 1000 actinobacteria strains.</title>
        <authorList>
            <person name="Klenk H.-P."/>
        </authorList>
    </citation>
    <scope>NUCLEOTIDE SEQUENCE [LARGE SCALE GENOMIC DNA]</scope>
    <source>
        <strain evidence="4 5">DSM 14418</strain>
    </source>
</reference>
<dbReference type="EMBL" id="RKRA01000001">
    <property type="protein sequence ID" value="RPF28652.1"/>
    <property type="molecule type" value="Genomic_DNA"/>
</dbReference>